<accession>A0ABU2CD60</accession>
<evidence type="ECO:0000256" key="2">
    <source>
        <dbReference type="ARBA" id="ARBA00022989"/>
    </source>
</evidence>
<feature type="domain" description="Major facilitator superfamily (MFS) profile" evidence="5">
    <location>
        <begin position="1"/>
        <end position="395"/>
    </location>
</feature>
<proteinExistence type="predicted"/>
<evidence type="ECO:0000313" key="6">
    <source>
        <dbReference type="EMBL" id="MDR7379276.1"/>
    </source>
</evidence>
<feature type="transmembrane region" description="Helical" evidence="4">
    <location>
        <begin position="50"/>
        <end position="69"/>
    </location>
</feature>
<keyword evidence="7" id="KW-1185">Reference proteome</keyword>
<dbReference type="Pfam" id="PF07690">
    <property type="entry name" value="MFS_1"/>
    <property type="match status" value="1"/>
</dbReference>
<dbReference type="RefSeq" id="WP_310375796.1">
    <property type="nucleotide sequence ID" value="NZ_JAVDXT010000004.1"/>
</dbReference>
<dbReference type="InterPro" id="IPR020846">
    <property type="entry name" value="MFS_dom"/>
</dbReference>
<evidence type="ECO:0000313" key="7">
    <source>
        <dbReference type="Proteomes" id="UP001180487"/>
    </source>
</evidence>
<feature type="transmembrane region" description="Helical" evidence="4">
    <location>
        <begin position="281"/>
        <end position="299"/>
    </location>
</feature>
<dbReference type="PANTHER" id="PTHR11360:SF290">
    <property type="entry name" value="MONOCARBOXYLATE MFS PERMEASE"/>
    <property type="match status" value="1"/>
</dbReference>
<feature type="transmembrane region" description="Helical" evidence="4">
    <location>
        <begin position="12"/>
        <end position="30"/>
    </location>
</feature>
<feature type="transmembrane region" description="Helical" evidence="4">
    <location>
        <begin position="340"/>
        <end position="362"/>
    </location>
</feature>
<sequence length="402" mass="42367">MKPIPAEFRHNRWPLLGSAIGLACGVNAYAPVSSMFLRQLEREFGWTKTAAAASLLALPLMALALPLVGGLLDRYGVRRPALASAITLALCLLLLSMMNGSLSVFYGLFLAMMVFGCATGPIAYTRNIAASFQTHRGSALALALIGTSMAAMLLPPLLAGVMAQRGWRGGFQLLAVLALVGGGLAFALIRDPVQRGEGTARLEGLTLRQAVRTTPFWVLCVGVLLISTAAFGFVSHLQSIVEERGLPAGSTPQLISTISFAVLVSRLVVGSMLDRFPPQRIASLALLVAASGFSVWWFSGASTGLALVAALLIGTAIGAELDFLSFFCARHFGVRHYGQIYGCASIFFNLGIALGGLTFGLLHDASGHYENAVVFAGVLLVLASAAFAKLGHHTHTPIETNQ</sequence>
<feature type="transmembrane region" description="Helical" evidence="4">
    <location>
        <begin position="253"/>
        <end position="269"/>
    </location>
</feature>
<dbReference type="EMBL" id="JAVDXT010000004">
    <property type="protein sequence ID" value="MDR7379276.1"/>
    <property type="molecule type" value="Genomic_DNA"/>
</dbReference>
<evidence type="ECO:0000259" key="5">
    <source>
        <dbReference type="PROSITE" id="PS50850"/>
    </source>
</evidence>
<evidence type="ECO:0000256" key="1">
    <source>
        <dbReference type="ARBA" id="ARBA00022692"/>
    </source>
</evidence>
<evidence type="ECO:0000256" key="3">
    <source>
        <dbReference type="ARBA" id="ARBA00023136"/>
    </source>
</evidence>
<dbReference type="SUPFAM" id="SSF103473">
    <property type="entry name" value="MFS general substrate transporter"/>
    <property type="match status" value="1"/>
</dbReference>
<dbReference type="InterPro" id="IPR036259">
    <property type="entry name" value="MFS_trans_sf"/>
</dbReference>
<dbReference type="PROSITE" id="PS50850">
    <property type="entry name" value="MFS"/>
    <property type="match status" value="1"/>
</dbReference>
<keyword evidence="1 4" id="KW-0812">Transmembrane</keyword>
<feature type="transmembrane region" description="Helical" evidence="4">
    <location>
        <begin position="81"/>
        <end position="98"/>
    </location>
</feature>
<keyword evidence="2 4" id="KW-1133">Transmembrane helix</keyword>
<feature type="transmembrane region" description="Helical" evidence="4">
    <location>
        <begin position="170"/>
        <end position="189"/>
    </location>
</feature>
<reference evidence="6 7" key="1">
    <citation type="submission" date="2023-07" db="EMBL/GenBank/DDBJ databases">
        <title>Sorghum-associated microbial communities from plants grown in Nebraska, USA.</title>
        <authorList>
            <person name="Schachtman D."/>
        </authorList>
    </citation>
    <scope>NUCLEOTIDE SEQUENCE [LARGE SCALE GENOMIC DNA]</scope>
    <source>
        <strain evidence="6 7">BE313</strain>
    </source>
</reference>
<dbReference type="PROSITE" id="PS51257">
    <property type="entry name" value="PROKAR_LIPOPROTEIN"/>
    <property type="match status" value="1"/>
</dbReference>
<keyword evidence="3 4" id="KW-0472">Membrane</keyword>
<feature type="transmembrane region" description="Helical" evidence="4">
    <location>
        <begin position="104"/>
        <end position="125"/>
    </location>
</feature>
<comment type="caution">
    <text evidence="6">The sequence shown here is derived from an EMBL/GenBank/DDBJ whole genome shotgun (WGS) entry which is preliminary data.</text>
</comment>
<protein>
    <submittedName>
        <fullName evidence="6">MFS family arabinose efflux permease</fullName>
    </submittedName>
</protein>
<dbReference type="Gene3D" id="1.20.1250.20">
    <property type="entry name" value="MFS general substrate transporter like domains"/>
    <property type="match status" value="2"/>
</dbReference>
<gene>
    <name evidence="6" type="ORF">J2X19_003970</name>
</gene>
<dbReference type="InterPro" id="IPR050327">
    <property type="entry name" value="Proton-linked_MCT"/>
</dbReference>
<evidence type="ECO:0000256" key="4">
    <source>
        <dbReference type="SAM" id="Phobius"/>
    </source>
</evidence>
<feature type="transmembrane region" description="Helical" evidence="4">
    <location>
        <begin position="305"/>
        <end position="328"/>
    </location>
</feature>
<feature type="transmembrane region" description="Helical" evidence="4">
    <location>
        <begin position="210"/>
        <end position="233"/>
    </location>
</feature>
<name>A0ABU2CD60_9BURK</name>
<feature type="transmembrane region" description="Helical" evidence="4">
    <location>
        <begin position="137"/>
        <end position="158"/>
    </location>
</feature>
<dbReference type="InterPro" id="IPR011701">
    <property type="entry name" value="MFS"/>
</dbReference>
<feature type="transmembrane region" description="Helical" evidence="4">
    <location>
        <begin position="368"/>
        <end position="388"/>
    </location>
</feature>
<dbReference type="PANTHER" id="PTHR11360">
    <property type="entry name" value="MONOCARBOXYLATE TRANSPORTER"/>
    <property type="match status" value="1"/>
</dbReference>
<dbReference type="Proteomes" id="UP001180487">
    <property type="component" value="Unassembled WGS sequence"/>
</dbReference>
<organism evidence="6 7">
    <name type="scientific">Rhodoferax ferrireducens</name>
    <dbReference type="NCBI Taxonomy" id="192843"/>
    <lineage>
        <taxon>Bacteria</taxon>
        <taxon>Pseudomonadati</taxon>
        <taxon>Pseudomonadota</taxon>
        <taxon>Betaproteobacteria</taxon>
        <taxon>Burkholderiales</taxon>
        <taxon>Comamonadaceae</taxon>
        <taxon>Rhodoferax</taxon>
    </lineage>
</organism>